<sequence>MAKTTASLVLVLFVVVILNNHSAESNIPDCSQWYKLCLFADPENCHKNFEICWSKNSKFPREIENGKNPPKAKSPP</sequence>
<keyword evidence="2" id="KW-1185">Reference proteome</keyword>
<dbReference type="EMBL" id="CASHSV030000206">
    <property type="protein sequence ID" value="CAJ2655325.1"/>
    <property type="molecule type" value="Genomic_DNA"/>
</dbReference>
<name>A0ACB0KEP0_TRIPR</name>
<comment type="caution">
    <text evidence="1">The sequence shown here is derived from an EMBL/GenBank/DDBJ whole genome shotgun (WGS) entry which is preliminary data.</text>
</comment>
<protein>
    <submittedName>
        <fullName evidence="1">Uncharacterized protein</fullName>
    </submittedName>
</protein>
<gene>
    <name evidence="1" type="ORF">MILVUS5_LOCUS22278</name>
</gene>
<evidence type="ECO:0000313" key="2">
    <source>
        <dbReference type="Proteomes" id="UP001177021"/>
    </source>
</evidence>
<reference evidence="1" key="1">
    <citation type="submission" date="2023-10" db="EMBL/GenBank/DDBJ databases">
        <authorList>
            <person name="Rodriguez Cubillos JULIANA M."/>
            <person name="De Vega J."/>
        </authorList>
    </citation>
    <scope>NUCLEOTIDE SEQUENCE</scope>
</reference>
<evidence type="ECO:0000313" key="1">
    <source>
        <dbReference type="EMBL" id="CAJ2655325.1"/>
    </source>
</evidence>
<dbReference type="Proteomes" id="UP001177021">
    <property type="component" value="Unassembled WGS sequence"/>
</dbReference>
<proteinExistence type="predicted"/>
<organism evidence="1 2">
    <name type="scientific">Trifolium pratense</name>
    <name type="common">Red clover</name>
    <dbReference type="NCBI Taxonomy" id="57577"/>
    <lineage>
        <taxon>Eukaryota</taxon>
        <taxon>Viridiplantae</taxon>
        <taxon>Streptophyta</taxon>
        <taxon>Embryophyta</taxon>
        <taxon>Tracheophyta</taxon>
        <taxon>Spermatophyta</taxon>
        <taxon>Magnoliopsida</taxon>
        <taxon>eudicotyledons</taxon>
        <taxon>Gunneridae</taxon>
        <taxon>Pentapetalae</taxon>
        <taxon>rosids</taxon>
        <taxon>fabids</taxon>
        <taxon>Fabales</taxon>
        <taxon>Fabaceae</taxon>
        <taxon>Papilionoideae</taxon>
        <taxon>50 kb inversion clade</taxon>
        <taxon>NPAAA clade</taxon>
        <taxon>Hologalegina</taxon>
        <taxon>IRL clade</taxon>
        <taxon>Trifolieae</taxon>
        <taxon>Trifolium</taxon>
    </lineage>
</organism>
<accession>A0ACB0KEP0</accession>